<organism evidence="3 4">
    <name type="scientific">Choiromyces venosus 120613-1</name>
    <dbReference type="NCBI Taxonomy" id="1336337"/>
    <lineage>
        <taxon>Eukaryota</taxon>
        <taxon>Fungi</taxon>
        <taxon>Dikarya</taxon>
        <taxon>Ascomycota</taxon>
        <taxon>Pezizomycotina</taxon>
        <taxon>Pezizomycetes</taxon>
        <taxon>Pezizales</taxon>
        <taxon>Tuberaceae</taxon>
        <taxon>Choiromyces</taxon>
    </lineage>
</organism>
<keyword evidence="1" id="KW-0812">Transmembrane</keyword>
<dbReference type="EMBL" id="ML120417">
    <property type="protein sequence ID" value="RPA96150.1"/>
    <property type="molecule type" value="Genomic_DNA"/>
</dbReference>
<feature type="transmembrane region" description="Helical" evidence="1">
    <location>
        <begin position="56"/>
        <end position="75"/>
    </location>
</feature>
<keyword evidence="2" id="KW-0732">Signal</keyword>
<name>A0A3N4JIC9_9PEZI</name>
<keyword evidence="1" id="KW-0472">Membrane</keyword>
<keyword evidence="4" id="KW-1185">Reference proteome</keyword>
<feature type="transmembrane region" description="Helical" evidence="1">
    <location>
        <begin position="81"/>
        <end position="97"/>
    </location>
</feature>
<protein>
    <submittedName>
        <fullName evidence="3">Uncharacterized protein</fullName>
    </submittedName>
</protein>
<dbReference type="AlphaFoldDB" id="A0A3N4JIC9"/>
<evidence type="ECO:0000256" key="2">
    <source>
        <dbReference type="SAM" id="SignalP"/>
    </source>
</evidence>
<sequence>MGLALFLLHFFTIILLLFPPLASLSNMGQGREGYLIPCIILFSFSILFNRPANAGINYCSSAGYLSGVLFCFVLFVKQDLITLFPFLPCFLAWYHAMGDGREERW</sequence>
<proteinExistence type="predicted"/>
<feature type="signal peptide" evidence="2">
    <location>
        <begin position="1"/>
        <end position="23"/>
    </location>
</feature>
<feature type="transmembrane region" description="Helical" evidence="1">
    <location>
        <begin position="33"/>
        <end position="49"/>
    </location>
</feature>
<keyword evidence="1" id="KW-1133">Transmembrane helix</keyword>
<feature type="chain" id="PRO_5018297906" evidence="2">
    <location>
        <begin position="24"/>
        <end position="105"/>
    </location>
</feature>
<accession>A0A3N4JIC9</accession>
<evidence type="ECO:0000313" key="4">
    <source>
        <dbReference type="Proteomes" id="UP000276215"/>
    </source>
</evidence>
<evidence type="ECO:0000256" key="1">
    <source>
        <dbReference type="SAM" id="Phobius"/>
    </source>
</evidence>
<evidence type="ECO:0000313" key="3">
    <source>
        <dbReference type="EMBL" id="RPA96150.1"/>
    </source>
</evidence>
<gene>
    <name evidence="3" type="ORF">L873DRAFT_1248256</name>
</gene>
<reference evidence="3 4" key="1">
    <citation type="journal article" date="2018" name="Nat. Ecol. Evol.">
        <title>Pezizomycetes genomes reveal the molecular basis of ectomycorrhizal truffle lifestyle.</title>
        <authorList>
            <person name="Murat C."/>
            <person name="Payen T."/>
            <person name="Noel B."/>
            <person name="Kuo A."/>
            <person name="Morin E."/>
            <person name="Chen J."/>
            <person name="Kohler A."/>
            <person name="Krizsan K."/>
            <person name="Balestrini R."/>
            <person name="Da Silva C."/>
            <person name="Montanini B."/>
            <person name="Hainaut M."/>
            <person name="Levati E."/>
            <person name="Barry K.W."/>
            <person name="Belfiori B."/>
            <person name="Cichocki N."/>
            <person name="Clum A."/>
            <person name="Dockter R.B."/>
            <person name="Fauchery L."/>
            <person name="Guy J."/>
            <person name="Iotti M."/>
            <person name="Le Tacon F."/>
            <person name="Lindquist E.A."/>
            <person name="Lipzen A."/>
            <person name="Malagnac F."/>
            <person name="Mello A."/>
            <person name="Molinier V."/>
            <person name="Miyauchi S."/>
            <person name="Poulain J."/>
            <person name="Riccioni C."/>
            <person name="Rubini A."/>
            <person name="Sitrit Y."/>
            <person name="Splivallo R."/>
            <person name="Traeger S."/>
            <person name="Wang M."/>
            <person name="Zifcakova L."/>
            <person name="Wipf D."/>
            <person name="Zambonelli A."/>
            <person name="Paolocci F."/>
            <person name="Nowrousian M."/>
            <person name="Ottonello S."/>
            <person name="Baldrian P."/>
            <person name="Spatafora J.W."/>
            <person name="Henrissat B."/>
            <person name="Nagy L.G."/>
            <person name="Aury J.M."/>
            <person name="Wincker P."/>
            <person name="Grigoriev I.V."/>
            <person name="Bonfante P."/>
            <person name="Martin F.M."/>
        </authorList>
    </citation>
    <scope>NUCLEOTIDE SEQUENCE [LARGE SCALE GENOMIC DNA]</scope>
    <source>
        <strain evidence="3 4">120613-1</strain>
    </source>
</reference>
<dbReference type="Proteomes" id="UP000276215">
    <property type="component" value="Unassembled WGS sequence"/>
</dbReference>